<protein>
    <submittedName>
        <fullName evidence="2">Glyoxalase</fullName>
    </submittedName>
</protein>
<dbReference type="EMBL" id="RAQO01000008">
    <property type="protein sequence ID" value="RKF15721.1"/>
    <property type="molecule type" value="Genomic_DNA"/>
</dbReference>
<organism evidence="2 3">
    <name type="scientific">Alginatibacterium sediminis</name>
    <dbReference type="NCBI Taxonomy" id="2164068"/>
    <lineage>
        <taxon>Bacteria</taxon>
        <taxon>Pseudomonadati</taxon>
        <taxon>Pseudomonadota</taxon>
        <taxon>Gammaproteobacteria</taxon>
        <taxon>Alteromonadales</taxon>
        <taxon>Alteromonadaceae</taxon>
        <taxon>Alginatibacterium</taxon>
    </lineage>
</organism>
<evidence type="ECO:0000259" key="1">
    <source>
        <dbReference type="PROSITE" id="PS51819"/>
    </source>
</evidence>
<sequence length="131" mass="15081">MIEFSGMFPVMVVENLEQVKEFYETYFGFQSVFFQDDFYLHLVSVDTGVQLGFLVPNHPSQPEFLHRIMQPLGYVVSLEVADAVKVYEQAKGFEMAISMPLKEEEWGQIHFMIKDPSGINIDIVQHTVVSE</sequence>
<feature type="domain" description="VOC" evidence="1">
    <location>
        <begin position="5"/>
        <end position="126"/>
    </location>
</feature>
<reference evidence="2 3" key="1">
    <citation type="submission" date="2018-09" db="EMBL/GenBank/DDBJ databases">
        <authorList>
            <person name="Wang Z."/>
        </authorList>
    </citation>
    <scope>NUCLEOTIDE SEQUENCE [LARGE SCALE GENOMIC DNA]</scope>
    <source>
        <strain evidence="2 3">ALS 81</strain>
    </source>
</reference>
<comment type="caution">
    <text evidence="2">The sequence shown here is derived from an EMBL/GenBank/DDBJ whole genome shotgun (WGS) entry which is preliminary data.</text>
</comment>
<keyword evidence="3" id="KW-1185">Reference proteome</keyword>
<dbReference type="AlphaFoldDB" id="A0A420E8J9"/>
<name>A0A420E8J9_9ALTE</name>
<dbReference type="InterPro" id="IPR004360">
    <property type="entry name" value="Glyas_Fos-R_dOase_dom"/>
</dbReference>
<dbReference type="Gene3D" id="3.30.720.110">
    <property type="match status" value="1"/>
</dbReference>
<dbReference type="Gene3D" id="3.30.720.120">
    <property type="match status" value="1"/>
</dbReference>
<dbReference type="OrthoDB" id="9797663at2"/>
<evidence type="ECO:0000313" key="2">
    <source>
        <dbReference type="EMBL" id="RKF15721.1"/>
    </source>
</evidence>
<gene>
    <name evidence="2" type="ORF">DBZ36_15175</name>
</gene>
<dbReference type="Pfam" id="PF00903">
    <property type="entry name" value="Glyoxalase"/>
    <property type="match status" value="1"/>
</dbReference>
<dbReference type="SUPFAM" id="SSF54593">
    <property type="entry name" value="Glyoxalase/Bleomycin resistance protein/Dihydroxybiphenyl dioxygenase"/>
    <property type="match status" value="1"/>
</dbReference>
<accession>A0A420E8J9</accession>
<dbReference type="RefSeq" id="WP_120355807.1">
    <property type="nucleotide sequence ID" value="NZ_RAQO01000008.1"/>
</dbReference>
<dbReference type="Proteomes" id="UP000286482">
    <property type="component" value="Unassembled WGS sequence"/>
</dbReference>
<dbReference type="InterPro" id="IPR029068">
    <property type="entry name" value="Glyas_Bleomycin-R_OHBP_Dase"/>
</dbReference>
<evidence type="ECO:0000313" key="3">
    <source>
        <dbReference type="Proteomes" id="UP000286482"/>
    </source>
</evidence>
<dbReference type="PROSITE" id="PS51819">
    <property type="entry name" value="VOC"/>
    <property type="match status" value="1"/>
</dbReference>
<proteinExistence type="predicted"/>
<dbReference type="InterPro" id="IPR037523">
    <property type="entry name" value="VOC_core"/>
</dbReference>